<feature type="compositionally biased region" description="Low complexity" evidence="1">
    <location>
        <begin position="41"/>
        <end position="52"/>
    </location>
</feature>
<feature type="region of interest" description="Disordered" evidence="1">
    <location>
        <begin position="167"/>
        <end position="239"/>
    </location>
</feature>
<evidence type="ECO:0000256" key="1">
    <source>
        <dbReference type="SAM" id="MobiDB-lite"/>
    </source>
</evidence>
<gene>
    <name evidence="2" type="ORF">Q9L58_009164</name>
</gene>
<evidence type="ECO:0000313" key="3">
    <source>
        <dbReference type="Proteomes" id="UP001447188"/>
    </source>
</evidence>
<name>A0ABR3G8Q5_9PEZI</name>
<reference evidence="2 3" key="1">
    <citation type="submission" date="2024-02" db="EMBL/GenBank/DDBJ databases">
        <title>Discinaceae phylogenomics.</title>
        <authorList>
            <person name="Dirks A.C."/>
            <person name="James T.Y."/>
        </authorList>
    </citation>
    <scope>NUCLEOTIDE SEQUENCE [LARGE SCALE GENOMIC DNA]</scope>
    <source>
        <strain evidence="2 3">ACD0624</strain>
    </source>
</reference>
<protein>
    <submittedName>
        <fullName evidence="2">Uncharacterized protein</fullName>
    </submittedName>
</protein>
<evidence type="ECO:0000313" key="2">
    <source>
        <dbReference type="EMBL" id="KAL0631961.1"/>
    </source>
</evidence>
<comment type="caution">
    <text evidence="2">The sequence shown here is derived from an EMBL/GenBank/DDBJ whole genome shotgun (WGS) entry which is preliminary data.</text>
</comment>
<dbReference type="EMBL" id="JBBBZM010000197">
    <property type="protein sequence ID" value="KAL0631961.1"/>
    <property type="molecule type" value="Genomic_DNA"/>
</dbReference>
<sequence>MSCCSSSDDKYISSSDEDEIPMRVALSPDGRIVLRPRTQMSSVSSESSAEISPPRDPILMFIVGPGKLATSPTRVRMSLAEEEWEVSPPQDPEILAATGAGELATSPIRLREPLDSDYSYSSNSEISLGVQRDPGAPLEPIEVLHFHPELNEWRPWRPRVPKALKDNEEKVEEENSNEEEREEEVRKQTKVQRKNPRWRVGLRFFKGERSSREDKSGGDKEQFRGSKGLLPPNRFLSYA</sequence>
<feature type="compositionally biased region" description="Basic and acidic residues" evidence="1">
    <location>
        <begin position="205"/>
        <end position="224"/>
    </location>
</feature>
<keyword evidence="3" id="KW-1185">Reference proteome</keyword>
<feature type="region of interest" description="Disordered" evidence="1">
    <location>
        <begin position="36"/>
        <end position="56"/>
    </location>
</feature>
<accession>A0ABR3G8Q5</accession>
<feature type="compositionally biased region" description="Basic residues" evidence="1">
    <location>
        <begin position="188"/>
        <end position="197"/>
    </location>
</feature>
<feature type="region of interest" description="Disordered" evidence="1">
    <location>
        <begin position="1"/>
        <end position="21"/>
    </location>
</feature>
<dbReference type="Proteomes" id="UP001447188">
    <property type="component" value="Unassembled WGS sequence"/>
</dbReference>
<feature type="compositionally biased region" description="Acidic residues" evidence="1">
    <location>
        <begin position="169"/>
        <end position="182"/>
    </location>
</feature>
<proteinExistence type="predicted"/>
<organism evidence="2 3">
    <name type="scientific">Discina gigas</name>
    <dbReference type="NCBI Taxonomy" id="1032678"/>
    <lineage>
        <taxon>Eukaryota</taxon>
        <taxon>Fungi</taxon>
        <taxon>Dikarya</taxon>
        <taxon>Ascomycota</taxon>
        <taxon>Pezizomycotina</taxon>
        <taxon>Pezizomycetes</taxon>
        <taxon>Pezizales</taxon>
        <taxon>Discinaceae</taxon>
        <taxon>Discina</taxon>
    </lineage>
</organism>